<protein>
    <submittedName>
        <fullName evidence="1">Uncharacterized protein</fullName>
    </submittedName>
</protein>
<sequence length="119" mass="13933">SSNGNKHCFLVRRDNYCLNFDDFDPVYFQNHSSEEDLFLQIGFLPFFLHDPSNIFVYLLQRFNEDQITGKRKSTFGLLTMKMCYKHIRDHLNGHHSERLIVCTTLNNGASIICYQPPPS</sequence>
<feature type="non-terminal residue" evidence="1">
    <location>
        <position position="1"/>
    </location>
</feature>
<reference evidence="1" key="1">
    <citation type="journal article" date="2023" name="IScience">
        <title>Live-bearing cockroach genome reveals convergent evolutionary mechanisms linked to viviparity in insects and beyond.</title>
        <authorList>
            <person name="Fouks B."/>
            <person name="Harrison M.C."/>
            <person name="Mikhailova A.A."/>
            <person name="Marchal E."/>
            <person name="English S."/>
            <person name="Carruthers M."/>
            <person name="Jennings E.C."/>
            <person name="Chiamaka E.L."/>
            <person name="Frigard R.A."/>
            <person name="Pippel M."/>
            <person name="Attardo G.M."/>
            <person name="Benoit J.B."/>
            <person name="Bornberg-Bauer E."/>
            <person name="Tobe S.S."/>
        </authorList>
    </citation>
    <scope>NUCLEOTIDE SEQUENCE</scope>
    <source>
        <strain evidence="1">Stay&amp;Tobe</strain>
    </source>
</reference>
<comment type="caution">
    <text evidence="1">The sequence shown here is derived from an EMBL/GenBank/DDBJ whole genome shotgun (WGS) entry which is preliminary data.</text>
</comment>
<dbReference type="EMBL" id="JASPKZ010005671">
    <property type="protein sequence ID" value="KAJ9588541.1"/>
    <property type="molecule type" value="Genomic_DNA"/>
</dbReference>
<proteinExistence type="predicted"/>
<dbReference type="Proteomes" id="UP001233999">
    <property type="component" value="Unassembled WGS sequence"/>
</dbReference>
<dbReference type="AlphaFoldDB" id="A0AAD7ZY39"/>
<organism evidence="1 2">
    <name type="scientific">Diploptera punctata</name>
    <name type="common">Pacific beetle cockroach</name>
    <dbReference type="NCBI Taxonomy" id="6984"/>
    <lineage>
        <taxon>Eukaryota</taxon>
        <taxon>Metazoa</taxon>
        <taxon>Ecdysozoa</taxon>
        <taxon>Arthropoda</taxon>
        <taxon>Hexapoda</taxon>
        <taxon>Insecta</taxon>
        <taxon>Pterygota</taxon>
        <taxon>Neoptera</taxon>
        <taxon>Polyneoptera</taxon>
        <taxon>Dictyoptera</taxon>
        <taxon>Blattodea</taxon>
        <taxon>Blaberoidea</taxon>
        <taxon>Blaberidae</taxon>
        <taxon>Diplopterinae</taxon>
        <taxon>Diploptera</taxon>
    </lineage>
</organism>
<accession>A0AAD7ZY39</accession>
<name>A0AAD7ZY39_DIPPU</name>
<evidence type="ECO:0000313" key="2">
    <source>
        <dbReference type="Proteomes" id="UP001233999"/>
    </source>
</evidence>
<keyword evidence="2" id="KW-1185">Reference proteome</keyword>
<reference evidence="1" key="2">
    <citation type="submission" date="2023-05" db="EMBL/GenBank/DDBJ databases">
        <authorList>
            <person name="Fouks B."/>
        </authorList>
    </citation>
    <scope>NUCLEOTIDE SEQUENCE</scope>
    <source>
        <strain evidence="1">Stay&amp;Tobe</strain>
        <tissue evidence="1">Testes</tissue>
    </source>
</reference>
<gene>
    <name evidence="1" type="ORF">L9F63_018079</name>
</gene>
<feature type="non-terminal residue" evidence="1">
    <location>
        <position position="119"/>
    </location>
</feature>
<evidence type="ECO:0000313" key="1">
    <source>
        <dbReference type="EMBL" id="KAJ9588541.1"/>
    </source>
</evidence>